<dbReference type="Proteomes" id="UP001168528">
    <property type="component" value="Unassembled WGS sequence"/>
</dbReference>
<feature type="transmembrane region" description="Helical" evidence="7">
    <location>
        <begin position="378"/>
        <end position="411"/>
    </location>
</feature>
<dbReference type="InterPro" id="IPR050250">
    <property type="entry name" value="Macrolide_Exporter_MacB"/>
</dbReference>
<feature type="domain" description="ABC3 transporter permease C-terminal" evidence="8">
    <location>
        <begin position="286"/>
        <end position="413"/>
    </location>
</feature>
<feature type="transmembrane region" description="Helical" evidence="7">
    <location>
        <begin position="16"/>
        <end position="37"/>
    </location>
</feature>
<comment type="caution">
    <text evidence="9">The sequence shown here is derived from an EMBL/GenBank/DDBJ whole genome shotgun (WGS) entry which is preliminary data.</text>
</comment>
<comment type="subcellular location">
    <subcellularLocation>
        <location evidence="1">Cell membrane</location>
        <topology evidence="1">Multi-pass membrane protein</topology>
    </subcellularLocation>
</comment>
<dbReference type="PANTHER" id="PTHR30572:SF4">
    <property type="entry name" value="ABC TRANSPORTER PERMEASE YTRF"/>
    <property type="match status" value="1"/>
</dbReference>
<keyword evidence="2" id="KW-1003">Cell membrane</keyword>
<evidence type="ECO:0000256" key="2">
    <source>
        <dbReference type="ARBA" id="ARBA00022475"/>
    </source>
</evidence>
<evidence type="ECO:0000256" key="7">
    <source>
        <dbReference type="SAM" id="Phobius"/>
    </source>
</evidence>
<keyword evidence="5 7" id="KW-0472">Membrane</keyword>
<keyword evidence="3 7" id="KW-0812">Transmembrane</keyword>
<organism evidence="9 10">
    <name type="scientific">Rhodocytophaga aerolata</name>
    <dbReference type="NCBI Taxonomy" id="455078"/>
    <lineage>
        <taxon>Bacteria</taxon>
        <taxon>Pseudomonadati</taxon>
        <taxon>Bacteroidota</taxon>
        <taxon>Cytophagia</taxon>
        <taxon>Cytophagales</taxon>
        <taxon>Rhodocytophagaceae</taxon>
        <taxon>Rhodocytophaga</taxon>
    </lineage>
</organism>
<evidence type="ECO:0000256" key="1">
    <source>
        <dbReference type="ARBA" id="ARBA00004651"/>
    </source>
</evidence>
<name>A0ABT8R322_9BACT</name>
<accession>A0ABT8R322</accession>
<gene>
    <name evidence="9" type="ORF">Q0590_09550</name>
</gene>
<protein>
    <submittedName>
        <fullName evidence="9">FtsX-like permease family protein</fullName>
    </submittedName>
</protein>
<dbReference type="PANTHER" id="PTHR30572">
    <property type="entry name" value="MEMBRANE COMPONENT OF TRANSPORTER-RELATED"/>
    <property type="match status" value="1"/>
</dbReference>
<evidence type="ECO:0000313" key="10">
    <source>
        <dbReference type="Proteomes" id="UP001168528"/>
    </source>
</evidence>
<keyword evidence="10" id="KW-1185">Reference proteome</keyword>
<evidence type="ECO:0000256" key="3">
    <source>
        <dbReference type="ARBA" id="ARBA00022692"/>
    </source>
</evidence>
<evidence type="ECO:0000256" key="5">
    <source>
        <dbReference type="ARBA" id="ARBA00023136"/>
    </source>
</evidence>
<dbReference type="RefSeq" id="WP_302037297.1">
    <property type="nucleotide sequence ID" value="NZ_JAUKPO010000004.1"/>
</dbReference>
<dbReference type="Pfam" id="PF02687">
    <property type="entry name" value="FtsX"/>
    <property type="match status" value="1"/>
</dbReference>
<proteinExistence type="inferred from homology"/>
<sequence>MIRFLLKGILGDKSRSLLPVIVVCIGVSLTVLLNCWLKGVMGESLVMNANFDTGHVKVMTRAYAQEAQQMPNDLAILGADTLTEQLKKTYPDMDWVKRIRFGGMIDFPDEQGETRAQGPVVGWAVDLLSAGSKEATRFNIKKSLVNGKLPSTAGEALITHDFAEKFKVNPGDEFTLFGSTMEGSMAFKNFVVSGTVRFGSNVLDRGAIIIDMADAQQALGMEDAAGEILGYFTTNQYDNAKATAITTSFNAKYTQNTDEFAPVMLRLRDQGGMAEYIDYSTTMGSLMVFVFVLAMSVVLWNTGLLGGLRRYTEFGVRLALGEEKNHIYATLIYEGILIGTIGSVIGTGIGLSISYYLQEVGVDIGGSMKNSTLMMPSVVRAAITPTAFYIGFIPGIFSVVLGNALAGIGIYKRKTAQLFKELE</sequence>
<evidence type="ECO:0000259" key="8">
    <source>
        <dbReference type="Pfam" id="PF02687"/>
    </source>
</evidence>
<evidence type="ECO:0000256" key="6">
    <source>
        <dbReference type="ARBA" id="ARBA00038076"/>
    </source>
</evidence>
<evidence type="ECO:0000313" key="9">
    <source>
        <dbReference type="EMBL" id="MDO1446493.1"/>
    </source>
</evidence>
<feature type="transmembrane region" description="Helical" evidence="7">
    <location>
        <begin position="336"/>
        <end position="357"/>
    </location>
</feature>
<comment type="similarity">
    <text evidence="6">Belongs to the ABC-4 integral membrane protein family.</text>
</comment>
<reference evidence="9" key="1">
    <citation type="submission" date="2023-07" db="EMBL/GenBank/DDBJ databases">
        <title>The genome sequence of Rhodocytophaga aerolata KACC 12507.</title>
        <authorList>
            <person name="Zhang X."/>
        </authorList>
    </citation>
    <scope>NUCLEOTIDE SEQUENCE</scope>
    <source>
        <strain evidence="9">KACC 12507</strain>
    </source>
</reference>
<evidence type="ECO:0000256" key="4">
    <source>
        <dbReference type="ARBA" id="ARBA00022989"/>
    </source>
</evidence>
<dbReference type="EMBL" id="JAUKPO010000004">
    <property type="protein sequence ID" value="MDO1446493.1"/>
    <property type="molecule type" value="Genomic_DNA"/>
</dbReference>
<feature type="transmembrane region" description="Helical" evidence="7">
    <location>
        <begin position="276"/>
        <end position="300"/>
    </location>
</feature>
<dbReference type="InterPro" id="IPR003838">
    <property type="entry name" value="ABC3_permease_C"/>
</dbReference>
<keyword evidence="4 7" id="KW-1133">Transmembrane helix</keyword>